<evidence type="ECO:0000313" key="3">
    <source>
        <dbReference type="Proteomes" id="UP000238390"/>
    </source>
</evidence>
<organism evidence="2 3">
    <name type="scientific">Pseudomonas paraeruginosa</name>
    <dbReference type="NCBI Taxonomy" id="2994495"/>
    <lineage>
        <taxon>Bacteria</taxon>
        <taxon>Pseudomonadati</taxon>
        <taxon>Pseudomonadota</taxon>
        <taxon>Gammaproteobacteria</taxon>
        <taxon>Pseudomonadales</taxon>
        <taxon>Pseudomonadaceae</taxon>
        <taxon>Pseudomonas</taxon>
    </lineage>
</organism>
<dbReference type="AlphaFoldDB" id="A0A2R3J1X9"/>
<evidence type="ECO:0000313" key="2">
    <source>
        <dbReference type="EMBL" id="AVK08178.1"/>
    </source>
</evidence>
<name>A0A2R3J1X9_9PSED</name>
<sequence>MSNAHRLARPARPPALPGLFLRAALRRGIRGKVLPERGLRSQVTVDPKHLERYRQVCGFRDDGLLPPTYPHILAFPLQMALLTDQRFPFPLLGLVHLENRIDVLRALGGLGPFTVSVAVENLQPHDKGATFSIVTRLEDQLGLLWIGDSKVLCRGVKVAGEIPPKAEQEPLPLEPVDNWKAPADIGRRYARAAGDYNPIHLSAPSARLFGFPRAIAHGLWNKARSLAALGERLPASGYRVEVRFQKPVLLPASVTLLASAAAADGQFSLRGKDDLPHMAGQWSQLQG</sequence>
<keyword evidence="3" id="KW-1185">Reference proteome</keyword>
<dbReference type="InterPro" id="IPR002539">
    <property type="entry name" value="MaoC-like_dom"/>
</dbReference>
<reference evidence="2 3" key="1">
    <citation type="submission" date="2018-02" db="EMBL/GenBank/DDBJ databases">
        <title>FDA/CDC Antimicrobial Resistant Isolate Bank Genome Sequencing.</title>
        <authorList>
            <person name="Benahmed F.H."/>
            <person name="Lutgring J.D."/>
            <person name="Yoo B."/>
            <person name="Machado M."/>
            <person name="Brown A."/>
            <person name="McAllister G."/>
            <person name="Perry A."/>
            <person name="Halpin A.L."/>
            <person name="Vavikolanu K."/>
            <person name="Ott S."/>
            <person name="Zhao X."/>
            <person name="Tallon L.J."/>
            <person name="Sadzewicz L."/>
            <person name="Aluvathingal J."/>
            <person name="Nadendla S."/>
            <person name="Voskania-kordi A."/>
            <person name="Simonyan V."/>
            <person name="Patel J."/>
            <person name="Shawar R.M."/>
        </authorList>
    </citation>
    <scope>NUCLEOTIDE SEQUENCE [LARGE SCALE GENOMIC DNA]</scope>
    <source>
        <strain evidence="2 3">AR_0356</strain>
    </source>
</reference>
<dbReference type="Gene3D" id="3.10.129.10">
    <property type="entry name" value="Hotdog Thioesterase"/>
    <property type="match status" value="1"/>
</dbReference>
<dbReference type="PRINTS" id="PR01483">
    <property type="entry name" value="FASYNTHASE"/>
</dbReference>
<dbReference type="EMBL" id="CP027169">
    <property type="protein sequence ID" value="AVK08178.1"/>
    <property type="molecule type" value="Genomic_DNA"/>
</dbReference>
<dbReference type="Proteomes" id="UP000238390">
    <property type="component" value="Chromosome"/>
</dbReference>
<accession>A0A2R3J1X9</accession>
<dbReference type="PANTHER" id="PTHR43841:SF1">
    <property type="entry name" value="3-HYDROXYACYL-THIOESTER DEHYDRATASE X"/>
    <property type="match status" value="1"/>
</dbReference>
<dbReference type="PANTHER" id="PTHR43841">
    <property type="entry name" value="3-HYDROXYACYL-THIOESTER DEHYDRATASE HTDX-RELATED"/>
    <property type="match status" value="1"/>
</dbReference>
<dbReference type="GO" id="GO:0005835">
    <property type="term" value="C:fatty acid synthase complex"/>
    <property type="evidence" value="ECO:0007669"/>
    <property type="project" value="InterPro"/>
</dbReference>
<dbReference type="SUPFAM" id="SSF54637">
    <property type="entry name" value="Thioesterase/thiol ester dehydrase-isomerase"/>
    <property type="match status" value="2"/>
</dbReference>
<evidence type="ECO:0000259" key="1">
    <source>
        <dbReference type="Pfam" id="PF01575"/>
    </source>
</evidence>
<dbReference type="GO" id="GO:0004312">
    <property type="term" value="F:fatty acid synthase activity"/>
    <property type="evidence" value="ECO:0007669"/>
    <property type="project" value="InterPro"/>
</dbReference>
<feature type="domain" description="MaoC-like" evidence="1">
    <location>
        <begin position="183"/>
        <end position="256"/>
    </location>
</feature>
<dbReference type="InterPro" id="IPR029069">
    <property type="entry name" value="HotDog_dom_sf"/>
</dbReference>
<gene>
    <name evidence="2" type="ORF">CSB93_0341</name>
</gene>
<dbReference type="GO" id="GO:0006633">
    <property type="term" value="P:fatty acid biosynthetic process"/>
    <property type="evidence" value="ECO:0007669"/>
    <property type="project" value="InterPro"/>
</dbReference>
<protein>
    <submittedName>
        <fullName evidence="2">Metal-binding domain of MaoC dehydratase family protein</fullName>
    </submittedName>
</protein>
<dbReference type="Pfam" id="PF01575">
    <property type="entry name" value="MaoC_dehydratas"/>
    <property type="match status" value="1"/>
</dbReference>
<dbReference type="InterPro" id="IPR003965">
    <property type="entry name" value="Fatty_acid_synthase"/>
</dbReference>
<proteinExistence type="predicted"/>